<evidence type="ECO:0000313" key="2">
    <source>
        <dbReference type="Proteomes" id="UP000034301"/>
    </source>
</evidence>
<evidence type="ECO:0000313" key="1">
    <source>
        <dbReference type="EMBL" id="KKR41884.1"/>
    </source>
</evidence>
<comment type="caution">
    <text evidence="1">The sequence shown here is derived from an EMBL/GenBank/DDBJ whole genome shotgun (WGS) entry which is preliminary data.</text>
</comment>
<dbReference type="EMBL" id="LBYC01000019">
    <property type="protein sequence ID" value="KKR41884.1"/>
    <property type="molecule type" value="Genomic_DNA"/>
</dbReference>
<accession>A0A0G0QN73</accession>
<proteinExistence type="predicted"/>
<dbReference type="AlphaFoldDB" id="A0A0G0QN73"/>
<reference evidence="1 2" key="1">
    <citation type="journal article" date="2015" name="Nature">
        <title>rRNA introns, odd ribosomes, and small enigmatic genomes across a large radiation of phyla.</title>
        <authorList>
            <person name="Brown C.T."/>
            <person name="Hug L.A."/>
            <person name="Thomas B.C."/>
            <person name="Sharon I."/>
            <person name="Castelle C.J."/>
            <person name="Singh A."/>
            <person name="Wilkins M.J."/>
            <person name="Williams K.H."/>
            <person name="Banfield J.F."/>
        </authorList>
    </citation>
    <scope>NUCLEOTIDE SEQUENCE [LARGE SCALE GENOMIC DNA]</scope>
</reference>
<dbReference type="Proteomes" id="UP000034301">
    <property type="component" value="Unassembled WGS sequence"/>
</dbReference>
<sequence>MEFTIDQFNNIKKEAEDFYNKIGFTYCPYFAEKINFNTKGLEHLIFKTWNRTRSIEDQFSRFRHLRLAPEVIKNSKTLQGICPTQKFERIKKKDGRWQQVLKLTTYYEFISVLESHGSRVRVKVIIKQIDGGEKFFLSIIPFWGTNKNGERIMYNGHPEID</sequence>
<gene>
    <name evidence="1" type="ORF">UT78_C0019G0029</name>
</gene>
<protein>
    <submittedName>
        <fullName evidence="1">Uncharacterized protein</fullName>
    </submittedName>
</protein>
<name>A0A0G0QN73_9BACT</name>
<organism evidence="1 2">
    <name type="scientific">Candidatus Nomurabacteria bacterium GW2011_GWF2_40_12</name>
    <dbReference type="NCBI Taxonomy" id="1618776"/>
    <lineage>
        <taxon>Bacteria</taxon>
        <taxon>Candidatus Nomuraibacteriota</taxon>
    </lineage>
</organism>